<dbReference type="InterPro" id="IPR002593">
    <property type="entry name" value="DX"/>
</dbReference>
<evidence type="ECO:0000259" key="2">
    <source>
        <dbReference type="Pfam" id="PF01666"/>
    </source>
</evidence>
<dbReference type="PANTHER" id="PTHR36157">
    <property type="entry name" value="PROTEIN CBG12671-RELATED"/>
    <property type="match status" value="1"/>
</dbReference>
<comment type="caution">
    <text evidence="3">The sequence shown here is derived from an EMBL/GenBank/DDBJ whole genome shotgun (WGS) entry which is preliminary data.</text>
</comment>
<accession>A0A6A5HGU9</accession>
<gene>
    <name evidence="3" type="ORF">GCK72_006653</name>
</gene>
<reference evidence="3 4" key="1">
    <citation type="submission" date="2019-12" db="EMBL/GenBank/DDBJ databases">
        <title>Chromosome-level assembly of the Caenorhabditis remanei genome.</title>
        <authorList>
            <person name="Teterina A.A."/>
            <person name="Willis J.H."/>
            <person name="Phillips P.C."/>
        </authorList>
    </citation>
    <scope>NUCLEOTIDE SEQUENCE [LARGE SCALE GENOMIC DNA]</scope>
    <source>
        <strain evidence="3 4">PX506</strain>
        <tissue evidence="3">Whole organism</tissue>
    </source>
</reference>
<evidence type="ECO:0000313" key="4">
    <source>
        <dbReference type="Proteomes" id="UP000483820"/>
    </source>
</evidence>
<dbReference type="KEGG" id="crq:GCK72_006653"/>
<feature type="domain" description="Domain of unknown function DX" evidence="2">
    <location>
        <begin position="15"/>
        <end position="87"/>
    </location>
</feature>
<organism evidence="3 4">
    <name type="scientific">Caenorhabditis remanei</name>
    <name type="common">Caenorhabditis vulgaris</name>
    <dbReference type="NCBI Taxonomy" id="31234"/>
    <lineage>
        <taxon>Eukaryota</taxon>
        <taxon>Metazoa</taxon>
        <taxon>Ecdysozoa</taxon>
        <taxon>Nematoda</taxon>
        <taxon>Chromadorea</taxon>
        <taxon>Rhabditida</taxon>
        <taxon>Rhabditina</taxon>
        <taxon>Rhabditomorpha</taxon>
        <taxon>Rhabditoidea</taxon>
        <taxon>Rhabditidae</taxon>
        <taxon>Peloderinae</taxon>
        <taxon>Caenorhabditis</taxon>
    </lineage>
</organism>
<dbReference type="AlphaFoldDB" id="A0A6A5HGU9"/>
<keyword evidence="1" id="KW-0472">Membrane</keyword>
<evidence type="ECO:0000313" key="3">
    <source>
        <dbReference type="EMBL" id="KAF1766695.1"/>
    </source>
</evidence>
<dbReference type="GeneID" id="78774217"/>
<dbReference type="Pfam" id="PF01666">
    <property type="entry name" value="DX"/>
    <property type="match status" value="1"/>
</dbReference>
<evidence type="ECO:0000256" key="1">
    <source>
        <dbReference type="SAM" id="Phobius"/>
    </source>
</evidence>
<dbReference type="CTD" id="78774217"/>
<dbReference type="RefSeq" id="XP_053589917.1">
    <property type="nucleotide sequence ID" value="XM_053725723.1"/>
</dbReference>
<keyword evidence="1" id="KW-0812">Transmembrane</keyword>
<sequence>MVDTQNIATPWHSNYETNSSCDPTEPLDAVYQWAYCDEETEKIVVLGNRSWDGGDEVEWEMRRCSVNSDCDNPKYLCVHISYGLRYCVLSHKFKPENSQLDSWTLTIGIISLFIGIIIVITWTPISVFQ</sequence>
<dbReference type="PANTHER" id="PTHR36157:SF1">
    <property type="entry name" value="DOMAIN OF UNKNOWN FUNCTION DX DOMAIN-CONTAINING PROTEIN"/>
    <property type="match status" value="1"/>
</dbReference>
<dbReference type="EMBL" id="WUAV01000002">
    <property type="protein sequence ID" value="KAF1766695.1"/>
    <property type="molecule type" value="Genomic_DNA"/>
</dbReference>
<proteinExistence type="predicted"/>
<keyword evidence="1" id="KW-1133">Transmembrane helix</keyword>
<protein>
    <recommendedName>
        <fullName evidence="2">Domain of unknown function DX domain-containing protein</fullName>
    </recommendedName>
</protein>
<name>A0A6A5HGU9_CAERE</name>
<dbReference type="Proteomes" id="UP000483820">
    <property type="component" value="Chromosome II"/>
</dbReference>
<feature type="transmembrane region" description="Helical" evidence="1">
    <location>
        <begin position="102"/>
        <end position="125"/>
    </location>
</feature>